<dbReference type="Pfam" id="PF06813">
    <property type="entry name" value="Nodulin-like"/>
    <property type="match status" value="1"/>
</dbReference>
<keyword evidence="3 5" id="KW-1133">Transmembrane helix</keyword>
<proteinExistence type="predicted"/>
<dbReference type="Proteomes" id="UP000824469">
    <property type="component" value="Unassembled WGS sequence"/>
</dbReference>
<feature type="transmembrane region" description="Helical" evidence="5">
    <location>
        <begin position="142"/>
        <end position="162"/>
    </location>
</feature>
<feature type="transmembrane region" description="Helical" evidence="5">
    <location>
        <begin position="390"/>
        <end position="408"/>
    </location>
</feature>
<dbReference type="PANTHER" id="PTHR21576:SF11">
    <property type="entry name" value="MAJOR FACILITATOR SUPERFAMILY PROTEIN"/>
    <property type="match status" value="1"/>
</dbReference>
<dbReference type="OMA" id="VAIKRWT"/>
<organism evidence="8 9">
    <name type="scientific">Taxus chinensis</name>
    <name type="common">Chinese yew</name>
    <name type="synonym">Taxus wallichiana var. chinensis</name>
    <dbReference type="NCBI Taxonomy" id="29808"/>
    <lineage>
        <taxon>Eukaryota</taxon>
        <taxon>Viridiplantae</taxon>
        <taxon>Streptophyta</taxon>
        <taxon>Embryophyta</taxon>
        <taxon>Tracheophyta</taxon>
        <taxon>Spermatophyta</taxon>
        <taxon>Pinopsida</taxon>
        <taxon>Pinidae</taxon>
        <taxon>Conifers II</taxon>
        <taxon>Cupressales</taxon>
        <taxon>Taxaceae</taxon>
        <taxon>Taxus</taxon>
    </lineage>
</organism>
<keyword evidence="9" id="KW-1185">Reference proteome</keyword>
<protein>
    <recommendedName>
        <fullName evidence="10">Nodulin-like domain-containing protein</fullName>
    </recommendedName>
</protein>
<accession>A0AA38FM72</accession>
<evidence type="ECO:0000313" key="9">
    <source>
        <dbReference type="Proteomes" id="UP000824469"/>
    </source>
</evidence>
<feature type="transmembrane region" description="Helical" evidence="5">
    <location>
        <begin position="109"/>
        <end position="130"/>
    </location>
</feature>
<feature type="domain" description="NFD4 C-terminal" evidence="7">
    <location>
        <begin position="344"/>
        <end position="446"/>
    </location>
</feature>
<dbReference type="InterPro" id="IPR056555">
    <property type="entry name" value="NFD4_C"/>
</dbReference>
<feature type="transmembrane region" description="Helical" evidence="5">
    <location>
        <begin position="14"/>
        <end position="33"/>
    </location>
</feature>
<feature type="transmembrane region" description="Helical" evidence="5">
    <location>
        <begin position="357"/>
        <end position="375"/>
    </location>
</feature>
<feature type="domain" description="Nodulin-like" evidence="6">
    <location>
        <begin position="13"/>
        <end position="260"/>
    </location>
</feature>
<keyword evidence="4 5" id="KW-0472">Membrane</keyword>
<feature type="transmembrane region" description="Helical" evidence="5">
    <location>
        <begin position="429"/>
        <end position="449"/>
    </location>
</feature>
<reference evidence="8 9" key="1">
    <citation type="journal article" date="2021" name="Nat. Plants">
        <title>The Taxus genome provides insights into paclitaxel biosynthesis.</title>
        <authorList>
            <person name="Xiong X."/>
            <person name="Gou J."/>
            <person name="Liao Q."/>
            <person name="Li Y."/>
            <person name="Zhou Q."/>
            <person name="Bi G."/>
            <person name="Li C."/>
            <person name="Du R."/>
            <person name="Wang X."/>
            <person name="Sun T."/>
            <person name="Guo L."/>
            <person name="Liang H."/>
            <person name="Lu P."/>
            <person name="Wu Y."/>
            <person name="Zhang Z."/>
            <person name="Ro D.K."/>
            <person name="Shang Y."/>
            <person name="Huang S."/>
            <person name="Yan J."/>
        </authorList>
    </citation>
    <scope>NUCLEOTIDE SEQUENCE [LARGE SCALE GENOMIC DNA]</scope>
    <source>
        <strain evidence="8">Ta-2019</strain>
    </source>
</reference>
<dbReference type="PANTHER" id="PTHR21576">
    <property type="entry name" value="UNCHARACTERIZED NODULIN-LIKE PROTEIN"/>
    <property type="match status" value="1"/>
</dbReference>
<feature type="transmembrane region" description="Helical" evidence="5">
    <location>
        <begin position="212"/>
        <end position="231"/>
    </location>
</feature>
<name>A0AA38FM72_TAXCH</name>
<dbReference type="InterPro" id="IPR010658">
    <property type="entry name" value="Nodulin-like"/>
</dbReference>
<dbReference type="AlphaFoldDB" id="A0AA38FM72"/>
<feature type="non-terminal residue" evidence="8">
    <location>
        <position position="1"/>
    </location>
</feature>
<feature type="transmembrane region" description="Helical" evidence="5">
    <location>
        <begin position="174"/>
        <end position="196"/>
    </location>
</feature>
<evidence type="ECO:0000259" key="6">
    <source>
        <dbReference type="Pfam" id="PF06813"/>
    </source>
</evidence>
<keyword evidence="2 5" id="KW-0812">Transmembrane</keyword>
<evidence type="ECO:0000259" key="7">
    <source>
        <dbReference type="Pfam" id="PF23262"/>
    </source>
</evidence>
<dbReference type="InterPro" id="IPR036259">
    <property type="entry name" value="MFS_trans_sf"/>
</dbReference>
<evidence type="ECO:0000256" key="5">
    <source>
        <dbReference type="SAM" id="Phobius"/>
    </source>
</evidence>
<dbReference type="SUPFAM" id="SSF103473">
    <property type="entry name" value="MFS general substrate transporter"/>
    <property type="match status" value="2"/>
</dbReference>
<dbReference type="Pfam" id="PF23262">
    <property type="entry name" value="NFD4_C"/>
    <property type="match status" value="1"/>
</dbReference>
<feature type="transmembrane region" description="Helical" evidence="5">
    <location>
        <begin position="243"/>
        <end position="264"/>
    </location>
</feature>
<evidence type="ECO:0000256" key="1">
    <source>
        <dbReference type="ARBA" id="ARBA00004141"/>
    </source>
</evidence>
<evidence type="ECO:0000256" key="4">
    <source>
        <dbReference type="ARBA" id="ARBA00023136"/>
    </source>
</evidence>
<comment type="subcellular location">
    <subcellularLocation>
        <location evidence="1">Membrane</location>
        <topology evidence="1">Multi-pass membrane protein</topology>
    </subcellularLocation>
</comment>
<comment type="caution">
    <text evidence="8">The sequence shown here is derived from an EMBL/GenBank/DDBJ whole genome shotgun (WGS) entry which is preliminary data.</text>
</comment>
<sequence>MDGNRSGTVAMKRWICFIAAVWLQSISGTNFVFSNYSSDLKNVLDINQIKLNSLAVASDLGKIMGWVSGVACMILPTWAVLAIAVTLGVVGYGVQWLMLAHIIHPLAYWQVYILCFLAGNSICWLNTVSFRAAIENFPSNRGIASGLTTSYSGLSAVIYTGISSLVNKGHPSSYLLLNCIVPTIVALVCAIVLHVFQSKKTNEEDKSDKRNMICFTGIAIATALYCILIEFLPHINHGPSDGIYMSVLFILMIFPLYIPLKLALSNTNTKKVTNFNLSPRASPQSCIMENKQQKIRAVQSSNIHDASEKSFDISEETQHSCRTLDIEPERQHHALQKSAPALGQEHGILQLLSSIDFWLYYFVYFCGGTVGLVYINNLGQILQSLGYPKTPVLVSLVSSFGFFGRIASGFPDYIQQLRVMKHWRALPRPAWIGIWMVPLTVSFLTLALLNPRDKSVL</sequence>
<evidence type="ECO:0000313" key="8">
    <source>
        <dbReference type="EMBL" id="KAH9305953.1"/>
    </source>
</evidence>
<evidence type="ECO:0000256" key="3">
    <source>
        <dbReference type="ARBA" id="ARBA00022989"/>
    </source>
</evidence>
<evidence type="ECO:0000256" key="2">
    <source>
        <dbReference type="ARBA" id="ARBA00022692"/>
    </source>
</evidence>
<dbReference type="GO" id="GO:0016020">
    <property type="term" value="C:membrane"/>
    <property type="evidence" value="ECO:0007669"/>
    <property type="project" value="UniProtKB-SubCell"/>
</dbReference>
<dbReference type="EMBL" id="JAHRHJ020000008">
    <property type="protein sequence ID" value="KAH9305953.1"/>
    <property type="molecule type" value="Genomic_DNA"/>
</dbReference>
<gene>
    <name evidence="8" type="ORF">KI387_010357</name>
</gene>
<evidence type="ECO:0008006" key="10">
    <source>
        <dbReference type="Google" id="ProtNLM"/>
    </source>
</evidence>
<dbReference type="Gene3D" id="1.20.1250.20">
    <property type="entry name" value="MFS general substrate transporter like domains"/>
    <property type="match status" value="1"/>
</dbReference>